<gene>
    <name evidence="1" type="ORF">HNR55_002762</name>
</gene>
<organism evidence="1 2">
    <name type="scientific">Acetobacter lovaniensis</name>
    <dbReference type="NCBI Taxonomy" id="104100"/>
    <lineage>
        <taxon>Bacteria</taxon>
        <taxon>Pseudomonadati</taxon>
        <taxon>Pseudomonadota</taxon>
        <taxon>Alphaproteobacteria</taxon>
        <taxon>Acetobacterales</taxon>
        <taxon>Acetobacteraceae</taxon>
        <taxon>Acetobacter</taxon>
    </lineage>
</organism>
<keyword evidence="2" id="KW-1185">Reference proteome</keyword>
<dbReference type="GO" id="GO:0003677">
    <property type="term" value="F:DNA binding"/>
    <property type="evidence" value="ECO:0007669"/>
    <property type="project" value="UniProtKB-KW"/>
</dbReference>
<dbReference type="SUPFAM" id="SSF46955">
    <property type="entry name" value="Putative DNA-binding domain"/>
    <property type="match status" value="1"/>
</dbReference>
<dbReference type="EMBL" id="JACHIE010000015">
    <property type="protein sequence ID" value="MBB6458157.1"/>
    <property type="molecule type" value="Genomic_DNA"/>
</dbReference>
<accession>A0A841QJK3</accession>
<dbReference type="Proteomes" id="UP000578000">
    <property type="component" value="Unassembled WGS sequence"/>
</dbReference>
<dbReference type="InterPro" id="IPR009061">
    <property type="entry name" value="DNA-bd_dom_put_sf"/>
</dbReference>
<name>A0A841QJK3_9PROT</name>
<dbReference type="AlphaFoldDB" id="A0A841QJK3"/>
<evidence type="ECO:0000313" key="1">
    <source>
        <dbReference type="EMBL" id="MBB6458157.1"/>
    </source>
</evidence>
<reference evidence="1 2" key="1">
    <citation type="submission" date="2020-08" db="EMBL/GenBank/DDBJ databases">
        <title>Genomic Encyclopedia of Type Strains, Phase IV (KMG-IV): sequencing the most valuable type-strain genomes for metagenomic binning, comparative biology and taxonomic classification.</title>
        <authorList>
            <person name="Goeker M."/>
        </authorList>
    </citation>
    <scope>NUCLEOTIDE SEQUENCE [LARGE SCALE GENOMIC DNA]</scope>
    <source>
        <strain evidence="1 2">DSM 4491</strain>
    </source>
</reference>
<protein>
    <submittedName>
        <fullName evidence="1">Putative DNA-binding transcriptional regulator AlpA</fullName>
    </submittedName>
</protein>
<evidence type="ECO:0000313" key="2">
    <source>
        <dbReference type="Proteomes" id="UP000578000"/>
    </source>
</evidence>
<keyword evidence="1" id="KW-0238">DNA-binding</keyword>
<comment type="caution">
    <text evidence="1">The sequence shown here is derived from an EMBL/GenBank/DDBJ whole genome shotgun (WGS) entry which is preliminary data.</text>
</comment>
<proteinExistence type="predicted"/>
<sequence length="109" mass="12073">MARSIGRKDPMRVQPTLPPRYLRTPDAANFVGLSIRTLEKHRSCGTGPLYRQLGGRIVYAVEDLCAWADLNVRLSTGDGGGIPMPSDPRAYLVRLQARVRRAARRSAGR</sequence>